<dbReference type="EMBL" id="JBHTLX010000014">
    <property type="protein sequence ID" value="MFD1248214.1"/>
    <property type="molecule type" value="Genomic_DNA"/>
</dbReference>
<dbReference type="PROSITE" id="PS51257">
    <property type="entry name" value="PROKAR_LIPOPROTEIN"/>
    <property type="match status" value="1"/>
</dbReference>
<keyword evidence="2" id="KW-0732">Signal</keyword>
<evidence type="ECO:0000313" key="3">
    <source>
        <dbReference type="EMBL" id="MFD1248214.1"/>
    </source>
</evidence>
<feature type="chain" id="PRO_5046165266" description="DUF4352 domain-containing protein" evidence="2">
    <location>
        <begin position="18"/>
        <end position="235"/>
    </location>
</feature>
<evidence type="ECO:0000256" key="1">
    <source>
        <dbReference type="SAM" id="MobiDB-lite"/>
    </source>
</evidence>
<name>A0ABW3VZC7_9ACTN</name>
<reference evidence="4" key="1">
    <citation type="journal article" date="2019" name="Int. J. Syst. Evol. Microbiol.">
        <title>The Global Catalogue of Microorganisms (GCM) 10K type strain sequencing project: providing services to taxonomists for standard genome sequencing and annotation.</title>
        <authorList>
            <consortium name="The Broad Institute Genomics Platform"/>
            <consortium name="The Broad Institute Genome Sequencing Center for Infectious Disease"/>
            <person name="Wu L."/>
            <person name="Ma J."/>
        </authorList>
    </citation>
    <scope>NUCLEOTIDE SEQUENCE [LARGE SCALE GENOMIC DNA]</scope>
    <source>
        <strain evidence="4">CCUG 52478</strain>
    </source>
</reference>
<keyword evidence="4" id="KW-1185">Reference proteome</keyword>
<evidence type="ECO:0000313" key="4">
    <source>
        <dbReference type="Proteomes" id="UP001597229"/>
    </source>
</evidence>
<proteinExistence type="predicted"/>
<accession>A0ABW3VZC7</accession>
<feature type="signal peptide" evidence="2">
    <location>
        <begin position="1"/>
        <end position="17"/>
    </location>
</feature>
<dbReference type="RefSeq" id="WP_367920664.1">
    <property type="nucleotide sequence ID" value="NZ_BAABAC010000035.1"/>
</dbReference>
<organism evidence="3 4">
    <name type="scientific">Nocardioides ginsengisoli</name>
    <dbReference type="NCBI Taxonomy" id="363868"/>
    <lineage>
        <taxon>Bacteria</taxon>
        <taxon>Bacillati</taxon>
        <taxon>Actinomycetota</taxon>
        <taxon>Actinomycetes</taxon>
        <taxon>Propionibacteriales</taxon>
        <taxon>Nocardioidaceae</taxon>
        <taxon>Nocardioides</taxon>
    </lineage>
</organism>
<feature type="region of interest" description="Disordered" evidence="1">
    <location>
        <begin position="203"/>
        <end position="235"/>
    </location>
</feature>
<evidence type="ECO:0000256" key="2">
    <source>
        <dbReference type="SAM" id="SignalP"/>
    </source>
</evidence>
<sequence>MLSVRSLAVPVATLVAAAGLSACGSDDKPAAAPSAGASASAAPSSYLPVPDGVTLTEPGTQLALGEQGVVAYQADQNGLPLVVRLSVERIERTSFQQSFGGWNIDATTAARTPYFVRVKATNLGIRGVGRHQLATALWGNDGSTLEAPNFYTKAQLPSCDGDALPDTLAQGQSAEVCQVYFMAPDHALESVLFQPPGGLKPVAWAGPVSKVSPGKPGKTGKAGKAGKPGKKGKAS</sequence>
<evidence type="ECO:0008006" key="5">
    <source>
        <dbReference type="Google" id="ProtNLM"/>
    </source>
</evidence>
<gene>
    <name evidence="3" type="ORF">ACFQ3F_10490</name>
</gene>
<protein>
    <recommendedName>
        <fullName evidence="5">DUF4352 domain-containing protein</fullName>
    </recommendedName>
</protein>
<comment type="caution">
    <text evidence="3">The sequence shown here is derived from an EMBL/GenBank/DDBJ whole genome shotgun (WGS) entry which is preliminary data.</text>
</comment>
<dbReference type="Proteomes" id="UP001597229">
    <property type="component" value="Unassembled WGS sequence"/>
</dbReference>